<dbReference type="PROSITE" id="PS51854">
    <property type="entry name" value="CSPG"/>
    <property type="match status" value="1"/>
</dbReference>
<feature type="domain" description="Secretion system C-terminal sorting" evidence="4">
    <location>
        <begin position="1186"/>
        <end position="1257"/>
    </location>
</feature>
<dbReference type="InterPro" id="IPR026444">
    <property type="entry name" value="Secre_tail"/>
</dbReference>
<dbReference type="STRING" id="153721.MYP_1734"/>
<gene>
    <name evidence="5" type="ORF">MYP_1734</name>
</gene>
<dbReference type="NCBIfam" id="TIGR04183">
    <property type="entry name" value="Por_Secre_tail"/>
    <property type="match status" value="1"/>
</dbReference>
<dbReference type="SUPFAM" id="SSF82171">
    <property type="entry name" value="DPP6 N-terminal domain-like"/>
    <property type="match status" value="1"/>
</dbReference>
<dbReference type="Pfam" id="PF17963">
    <property type="entry name" value="Big_9"/>
    <property type="match status" value="2"/>
</dbReference>
<keyword evidence="6" id="KW-1185">Reference proteome</keyword>
<dbReference type="Gene3D" id="2.60.40.10">
    <property type="entry name" value="Immunoglobulins"/>
    <property type="match status" value="1"/>
</dbReference>
<keyword evidence="3" id="KW-0325">Glycoprotein</keyword>
<evidence type="ECO:0000313" key="6">
    <source>
        <dbReference type="Proteomes" id="UP000030185"/>
    </source>
</evidence>
<evidence type="ECO:0000256" key="1">
    <source>
        <dbReference type="ARBA" id="ARBA00022729"/>
    </source>
</evidence>
<accession>A0A098LC32</accession>
<protein>
    <submittedName>
        <fullName evidence="5">VCBS repeat-containing protein</fullName>
    </submittedName>
</protein>
<dbReference type="Proteomes" id="UP000030185">
    <property type="component" value="Unassembled WGS sequence"/>
</dbReference>
<proteinExistence type="predicted"/>
<dbReference type="Pfam" id="PF18962">
    <property type="entry name" value="Por_Secre_tail"/>
    <property type="match status" value="1"/>
</dbReference>
<dbReference type="OrthoDB" id="1522095at2"/>
<evidence type="ECO:0000313" key="5">
    <source>
        <dbReference type="EMBL" id="GAL84506.1"/>
    </source>
</evidence>
<sequence>MLNHTGMRDNYPINSLFSKISSGIFLATSFFCFSGNSHAQKIEIWQGSVLHSHNSTVAFPPAAETTPSLSFVIKNAGNADLQLTGEPLVRFNKVVDFFLNDEPSATIVKPGDSSVFSISYFPSSSDVNTARIFIASNDQDNETFILNLTGPGNLLYSSLNQWPGNANIQSSGDAGYAGGVSVNIENVKISGKTNTYWGPVVDSQGSLSLSLTYDGFSVSDDEVMKFSPGESSLENGILVWKGRSILIDAIDGSSPIVYTRATLQALKGDGSVYPLINPDMLGLPSQIGGLVKFSSEIDKLEANLLVEASLSPDADYMPFQEFYETQAIPADPTSAYYLGNHGFYWYNLPPVVETNIGLVLNEGGKEIINSELLNISDESSSESVTFSFDPALTTDNPVKNGTGYLVLKSDTLKKSDSFTLKDLEDGNLSFVHNGGGAVFEDAFNFIVKDGKNSVASDNGSSLFTFKIDIEPVNDLPIAKADTIYISYKGSYSGQLVATDEEQDNLTFEIVDQPLLGSVDLKENGSFIYISASTGSATDLFTFRVHDGSGFSNVSGVLINLINSAPIAKSEHITTRENVEVSGNLSASDAEGENLTFHLISNGSKGNVEMEGDGSFTYKPGTGKFGTEIFSFKVIDNAGNESPVMPYYIHIKPSLDEGDVLIADGDKIRIVDPSTSQDSIVASGEYIKNARNAYYKNGTSLFVLDAESGLVKIDIETGLQTLLVDVNRFSMLPSDPLAPAMVMDKAGNLIMADGTNGVVRIDTATGFVESVYQGGDLQFASGILLLRNGDLVVGNAGVFFGAPSSILKISPNNFVVNISTGNDVLLPLDIALKDQENIYVADGGSLASGTDEVFTLNLLDGSKEHISATGDLNWPAGIDFQQQKELFYVISQGDKSILRYDLNGAKSVIVTEDGLVNPFGLFVIQRTNMKPEFTSIDALSGIFGTVYRIDLDTVLTDDVDALFDLSVEVESSDRSVVDVSIDGKIITLICLGSGNADVTIKATDTDGAFTFSDFKVYVDREIQYITFDPIPDKSINSNDFTIVANSNAQLLVTFEALSSNIIVEGDKVHIVEPGLAKIKAKQEGNDEFAPATPVIRSFCVIPGQPQIFQTAFEDGTVLLSSSDEDGNQWYFNNQPVEGEVSNTLLATKTGFYGVKTIVDGCEGEMSVLADIIVTGINSKLAFAQLQVFPVPAENMITVRFENAASEIRQVEVFDVLGQKVYNGYSTQETIEINIENLSGGQYLMKLSTSEGLITKRFIKR</sequence>
<dbReference type="Gene3D" id="2.120.10.30">
    <property type="entry name" value="TolB, C-terminal domain"/>
    <property type="match status" value="1"/>
</dbReference>
<dbReference type="Pfam" id="PF16184">
    <property type="entry name" value="Cadherin_3"/>
    <property type="match status" value="1"/>
</dbReference>
<dbReference type="InterPro" id="IPR013783">
    <property type="entry name" value="Ig-like_fold"/>
</dbReference>
<name>A0A098LC32_9BACT</name>
<dbReference type="Gene3D" id="2.60.40.2810">
    <property type="match status" value="1"/>
</dbReference>
<dbReference type="InterPro" id="IPR051561">
    <property type="entry name" value="FRAS1_ECM"/>
</dbReference>
<comment type="caution">
    <text evidence="5">The sequence shown here is derived from an EMBL/GenBank/DDBJ whole genome shotgun (WGS) entry which is preliminary data.</text>
</comment>
<evidence type="ECO:0000256" key="3">
    <source>
        <dbReference type="ARBA" id="ARBA00023180"/>
    </source>
</evidence>
<dbReference type="eggNOG" id="COG4932">
    <property type="taxonomic scope" value="Bacteria"/>
</dbReference>
<reference evidence="5 6" key="1">
    <citation type="submission" date="2014-09" db="EMBL/GenBank/DDBJ databases">
        <title>Sporocytophaga myxococcoides PG-01 genome sequencing.</title>
        <authorList>
            <person name="Liu L."/>
            <person name="Gao P.J."/>
            <person name="Chen G.J."/>
            <person name="Wang L.S."/>
        </authorList>
    </citation>
    <scope>NUCLEOTIDE SEQUENCE [LARGE SCALE GENOMIC DNA]</scope>
    <source>
        <strain evidence="5 6">PG-01</strain>
    </source>
</reference>
<keyword evidence="1" id="KW-0732">Signal</keyword>
<dbReference type="AlphaFoldDB" id="A0A098LC32"/>
<dbReference type="InterPro" id="IPR011042">
    <property type="entry name" value="6-blade_b-propeller_TolB-like"/>
</dbReference>
<dbReference type="InterPro" id="IPR039005">
    <property type="entry name" value="CSPG_rpt"/>
</dbReference>
<dbReference type="eggNOG" id="COG1404">
    <property type="taxonomic scope" value="Bacteria"/>
</dbReference>
<organism evidence="5 6">
    <name type="scientific">Sporocytophaga myxococcoides</name>
    <dbReference type="NCBI Taxonomy" id="153721"/>
    <lineage>
        <taxon>Bacteria</taxon>
        <taxon>Pseudomonadati</taxon>
        <taxon>Bacteroidota</taxon>
        <taxon>Cytophagia</taxon>
        <taxon>Cytophagales</taxon>
        <taxon>Cytophagaceae</taxon>
        <taxon>Sporocytophaga</taxon>
    </lineage>
</organism>
<dbReference type="PANTHER" id="PTHR45739">
    <property type="entry name" value="MATRIX PROTEIN, PUTATIVE-RELATED"/>
    <property type="match status" value="1"/>
</dbReference>
<evidence type="ECO:0000259" key="4">
    <source>
        <dbReference type="Pfam" id="PF18962"/>
    </source>
</evidence>
<dbReference type="EMBL" id="BBLT01000003">
    <property type="protein sequence ID" value="GAL84506.1"/>
    <property type="molecule type" value="Genomic_DNA"/>
</dbReference>
<dbReference type="SUPFAM" id="SSF63829">
    <property type="entry name" value="Calcium-dependent phosphotriesterase"/>
    <property type="match status" value="1"/>
</dbReference>
<keyword evidence="2" id="KW-0677">Repeat</keyword>
<dbReference type="GO" id="GO:0009653">
    <property type="term" value="P:anatomical structure morphogenesis"/>
    <property type="evidence" value="ECO:0007669"/>
    <property type="project" value="TreeGrafter"/>
</dbReference>
<dbReference type="PANTHER" id="PTHR45739:SF12">
    <property type="entry name" value="CHONDROITIN SULFATE PROTEOGLYCAN 4-LIKE ISOFORM X2"/>
    <property type="match status" value="1"/>
</dbReference>
<evidence type="ECO:0000256" key="2">
    <source>
        <dbReference type="ARBA" id="ARBA00022737"/>
    </source>
</evidence>
<dbReference type="SUPFAM" id="SSF101898">
    <property type="entry name" value="NHL repeat"/>
    <property type="match status" value="1"/>
</dbReference>